<keyword evidence="1" id="KW-0472">Membrane</keyword>
<dbReference type="RefSeq" id="WP_317903461.1">
    <property type="nucleotide sequence ID" value="NZ_JAIRBC010000029.1"/>
</dbReference>
<evidence type="ECO:0000313" key="3">
    <source>
        <dbReference type="Proteomes" id="UP001200642"/>
    </source>
</evidence>
<proteinExistence type="predicted"/>
<organism evidence="2 3">
    <name type="scientific">Cerina litoralis</name>
    <dbReference type="NCBI Taxonomy" id="2874477"/>
    <lineage>
        <taxon>Bacteria</taxon>
        <taxon>Pseudomonadati</taxon>
        <taxon>Bacteroidota</taxon>
        <taxon>Flavobacteriia</taxon>
        <taxon>Flavobacteriales</taxon>
        <taxon>Flavobacteriaceae</taxon>
        <taxon>Cerina</taxon>
    </lineage>
</organism>
<evidence type="ECO:0000256" key="1">
    <source>
        <dbReference type="SAM" id="Phobius"/>
    </source>
</evidence>
<keyword evidence="1" id="KW-1133">Transmembrane helix</keyword>
<feature type="transmembrane region" description="Helical" evidence="1">
    <location>
        <begin position="100"/>
        <end position="119"/>
    </location>
</feature>
<dbReference type="Proteomes" id="UP001200642">
    <property type="component" value="Unassembled WGS sequence"/>
</dbReference>
<protein>
    <submittedName>
        <fullName evidence="2">YqhA family protein</fullName>
    </submittedName>
</protein>
<dbReference type="AlphaFoldDB" id="A0AAE3EZ67"/>
<dbReference type="Pfam" id="PF03350">
    <property type="entry name" value="UPF0114"/>
    <property type="match status" value="1"/>
</dbReference>
<feature type="transmembrane region" description="Helical" evidence="1">
    <location>
        <begin position="49"/>
        <end position="76"/>
    </location>
</feature>
<accession>A0AAE3EZ67</accession>
<name>A0AAE3EZ67_9FLAO</name>
<feature type="transmembrane region" description="Helical" evidence="1">
    <location>
        <begin position="7"/>
        <end position="29"/>
    </location>
</feature>
<gene>
    <name evidence="2" type="ORF">K8352_16285</name>
</gene>
<keyword evidence="1" id="KW-0812">Transmembrane</keyword>
<feature type="transmembrane region" description="Helical" evidence="1">
    <location>
        <begin position="125"/>
        <end position="146"/>
    </location>
</feature>
<sequence length="150" mass="16861">MKLLLRIIILIICVFTFLNALVFVGISVYHSVHAYTLIFQGRMEDRPGIYLAEALDAFLLAVVFIIFAIGIGKLFIPDIKILDKIQITWLEPKNFSELKVVLWEAILTTLVVLFATIVVQHMDNLTWDLLVIPAAVLLIAGGLKMLKSSH</sequence>
<evidence type="ECO:0000313" key="2">
    <source>
        <dbReference type="EMBL" id="MCG2462321.1"/>
    </source>
</evidence>
<comment type="caution">
    <text evidence="2">The sequence shown here is derived from an EMBL/GenBank/DDBJ whole genome shotgun (WGS) entry which is preliminary data.</text>
</comment>
<keyword evidence="3" id="KW-1185">Reference proteome</keyword>
<dbReference type="InterPro" id="IPR005134">
    <property type="entry name" value="UPF0114"/>
</dbReference>
<reference evidence="2" key="1">
    <citation type="submission" date="2023-02" db="EMBL/GenBank/DDBJ databases">
        <title>Genome of Flavobacteriaceae gen. nov. sp. strain F89.</title>
        <authorList>
            <person name="Wang Y."/>
        </authorList>
    </citation>
    <scope>NUCLEOTIDE SEQUENCE</scope>
    <source>
        <strain evidence="2">F89</strain>
    </source>
</reference>
<dbReference type="EMBL" id="JAIRBC010000029">
    <property type="protein sequence ID" value="MCG2462321.1"/>
    <property type="molecule type" value="Genomic_DNA"/>
</dbReference>